<reference evidence="1 2" key="1">
    <citation type="submission" date="2019-10" db="EMBL/GenBank/DDBJ databases">
        <authorList>
            <person name="Palmer J.M."/>
        </authorList>
    </citation>
    <scope>NUCLEOTIDE SEQUENCE [LARGE SCALE GENOMIC DNA]</scope>
    <source>
        <strain evidence="1 2">TWF694</strain>
    </source>
</reference>
<organism evidence="1 2">
    <name type="scientific">Orbilia ellipsospora</name>
    <dbReference type="NCBI Taxonomy" id="2528407"/>
    <lineage>
        <taxon>Eukaryota</taxon>
        <taxon>Fungi</taxon>
        <taxon>Dikarya</taxon>
        <taxon>Ascomycota</taxon>
        <taxon>Pezizomycotina</taxon>
        <taxon>Orbiliomycetes</taxon>
        <taxon>Orbiliales</taxon>
        <taxon>Orbiliaceae</taxon>
        <taxon>Orbilia</taxon>
    </lineage>
</organism>
<keyword evidence="2" id="KW-1185">Reference proteome</keyword>
<proteinExistence type="predicted"/>
<evidence type="ECO:0000313" key="2">
    <source>
        <dbReference type="Proteomes" id="UP001365542"/>
    </source>
</evidence>
<comment type="caution">
    <text evidence="1">The sequence shown here is derived from an EMBL/GenBank/DDBJ whole genome shotgun (WGS) entry which is preliminary data.</text>
</comment>
<dbReference type="Proteomes" id="UP001365542">
    <property type="component" value="Unassembled WGS sequence"/>
</dbReference>
<protein>
    <submittedName>
        <fullName evidence="1">Uncharacterized protein</fullName>
    </submittedName>
</protein>
<sequence length="280" mass="31971">MAEIHPKTQAFTSKHIARETSSNALASGTKKVFPADIKEKIKNTNPTDLFKPIDPQKKPSLGSKLIGNINPLDGKGPWKSSEVEKAVGRVLKSLLESYKEWADDEDSFVKNTMSGVIAEKYVSDNELNVFVFHSNLSGFFFTNAYAYRVDDTAWYGILDKSYLVVVFESCWFKRYGPGGFANWGYTWWGGSWYEYNENDSTMITYKHYPKSAKEIWQEYWNTTTKDGEDLYELQDHLVANSSTGPSHDNTDTIYFFNHYGSSSDEWDWGVYANSVGSYHC</sequence>
<gene>
    <name evidence="1" type="ORF">TWF694_002424</name>
</gene>
<evidence type="ECO:0000313" key="1">
    <source>
        <dbReference type="EMBL" id="KAK6533485.1"/>
    </source>
</evidence>
<dbReference type="AlphaFoldDB" id="A0AAV9X328"/>
<dbReference type="EMBL" id="JAVHJO010000011">
    <property type="protein sequence ID" value="KAK6533485.1"/>
    <property type="molecule type" value="Genomic_DNA"/>
</dbReference>
<accession>A0AAV9X328</accession>
<name>A0AAV9X328_9PEZI</name>